<evidence type="ECO:0000256" key="1">
    <source>
        <dbReference type="ARBA" id="ARBA00008061"/>
    </source>
</evidence>
<dbReference type="InterPro" id="IPR011837">
    <property type="entry name" value="Glycogen_debranch_GlgX"/>
</dbReference>
<dbReference type="NCBIfam" id="TIGR02100">
    <property type="entry name" value="glgX_debranch"/>
    <property type="match status" value="1"/>
</dbReference>
<dbReference type="Pfam" id="PF02922">
    <property type="entry name" value="CBM_48"/>
    <property type="match status" value="1"/>
</dbReference>
<dbReference type="InterPro" id="IPR044505">
    <property type="entry name" value="GlgX_Isoamylase_N_E_set"/>
</dbReference>
<dbReference type="GO" id="GO:0120549">
    <property type="term" value="F:limit dextrin alpha-1,6-maltotetraose-hydrolase activity"/>
    <property type="evidence" value="ECO:0007669"/>
    <property type="project" value="UniProtKB-EC"/>
</dbReference>
<reference evidence="5 6" key="1">
    <citation type="submission" date="2024-09" db="EMBL/GenBank/DDBJ databases">
        <authorList>
            <person name="Pan X."/>
        </authorList>
    </citation>
    <scope>NUCLEOTIDE SEQUENCE [LARGE SCALE GENOMIC DNA]</scope>
    <source>
        <strain evidence="5 6">B2969</strain>
    </source>
</reference>
<evidence type="ECO:0000259" key="4">
    <source>
        <dbReference type="SMART" id="SM00642"/>
    </source>
</evidence>
<dbReference type="EMBL" id="JBIQWL010000001">
    <property type="protein sequence ID" value="MFH8249158.1"/>
    <property type="molecule type" value="Genomic_DNA"/>
</dbReference>
<dbReference type="Gene3D" id="2.60.40.10">
    <property type="entry name" value="Immunoglobulins"/>
    <property type="match status" value="1"/>
</dbReference>
<comment type="caution">
    <text evidence="5">The sequence shown here is derived from an EMBL/GenBank/DDBJ whole genome shotgun (WGS) entry which is preliminary data.</text>
</comment>
<evidence type="ECO:0000256" key="3">
    <source>
        <dbReference type="ARBA" id="ARBA00023295"/>
    </source>
</evidence>
<feature type="domain" description="Glycosyl hydrolase family 13 catalytic" evidence="4">
    <location>
        <begin position="163"/>
        <end position="575"/>
    </location>
</feature>
<dbReference type="CDD" id="cd02856">
    <property type="entry name" value="E_set_GDE_Isoamylase_N"/>
    <property type="match status" value="1"/>
</dbReference>
<evidence type="ECO:0000313" key="5">
    <source>
        <dbReference type="EMBL" id="MFH8249158.1"/>
    </source>
</evidence>
<dbReference type="Proteomes" id="UP001610861">
    <property type="component" value="Unassembled WGS sequence"/>
</dbReference>
<proteinExistence type="inferred from homology"/>
<evidence type="ECO:0000256" key="2">
    <source>
        <dbReference type="ARBA" id="ARBA00022801"/>
    </source>
</evidence>
<dbReference type="RefSeq" id="WP_396639103.1">
    <property type="nucleotide sequence ID" value="NZ_JBIQWL010000001.1"/>
</dbReference>
<dbReference type="CDD" id="cd11326">
    <property type="entry name" value="AmyAc_Glg_debranch"/>
    <property type="match status" value="1"/>
</dbReference>
<sequence>MQVTVRPGRPYPLGARATSAGVNFALAAPRATAVELCLFDPDGTETRIALPARDAGIWHGLVTGVEAGQRYGYRVHGDWDPAAGRRFNPVKLLLDPYARAIEGDVTFTPAAYGHDASDPTQPDTADSAAVMPRSIVVTELPPAGETMTESPSRRSLADAVIYEVHVKGFTATHPGVPESLRGTYAGLAHPAAIAHLTSLGVTAVELLPVHHSVPEAFLVAAGLTNYWGYNTIGYFAPHAGYSAEVRAGRPGGQVTEFREMVDALHTAGLSVILDVVYNHTAEAGADGPTIAFRGIANKTYYRLSPSDPLVYVDTTGCGNSLNVGEPFTLRLMMDSLRYWVTEMGVDGFRFDLAPSLARSDGSFSAVSAFFDLVAQDPVLAQVILIAEPWDVGQGDSYDLGRFPAGWSEWNGRFRDTVRDFWRSHDGMLPDLAARLTGSPDLYTRHSRGPDASVNLVTVHDGFTLADLVSYDGKHNEANGQDNHDGTDDNRSWNCGVEGPTDDPAVGALRARQQRAMLSTLLLSRGVPLLLGGDDIGRTQRGNNNAYCLDDEVTWWDWDHVDHDLNAFTANLIRLRHRHPVLRRTRYPAHPEAVRWFTPAGDLMTDADWSDAAAKSAALVLSGTLDADHDDAGEPLLDVDVAVLVNAWWEPLEVALPWADAVTVESDSFEPGRAGSTASGSITIGPRSFVLVALA</sequence>
<dbReference type="InterPro" id="IPR013780">
    <property type="entry name" value="Glyco_hydro_b"/>
</dbReference>
<dbReference type="SMART" id="SM00642">
    <property type="entry name" value="Aamy"/>
    <property type="match status" value="1"/>
</dbReference>
<comment type="similarity">
    <text evidence="1">Belongs to the glycosyl hydrolase 13 family.</text>
</comment>
<evidence type="ECO:0000313" key="6">
    <source>
        <dbReference type="Proteomes" id="UP001610861"/>
    </source>
</evidence>
<dbReference type="SUPFAM" id="SSF51011">
    <property type="entry name" value="Glycosyl hydrolase domain"/>
    <property type="match status" value="1"/>
</dbReference>
<dbReference type="Gene3D" id="3.20.20.80">
    <property type="entry name" value="Glycosidases"/>
    <property type="match status" value="1"/>
</dbReference>
<dbReference type="InterPro" id="IPR014756">
    <property type="entry name" value="Ig_E-set"/>
</dbReference>
<dbReference type="InterPro" id="IPR004193">
    <property type="entry name" value="Glyco_hydro_13_N"/>
</dbReference>
<dbReference type="Gene3D" id="2.60.40.1180">
    <property type="entry name" value="Golgi alpha-mannosidase II"/>
    <property type="match status" value="1"/>
</dbReference>
<dbReference type="SUPFAM" id="SSF51445">
    <property type="entry name" value="(Trans)glycosidases"/>
    <property type="match status" value="1"/>
</dbReference>
<organism evidence="5 6">
    <name type="scientific">Microbacterium alkaliflavum</name>
    <dbReference type="NCBI Taxonomy" id="3248839"/>
    <lineage>
        <taxon>Bacteria</taxon>
        <taxon>Bacillati</taxon>
        <taxon>Actinomycetota</taxon>
        <taxon>Actinomycetes</taxon>
        <taxon>Micrococcales</taxon>
        <taxon>Microbacteriaceae</taxon>
        <taxon>Microbacterium</taxon>
    </lineage>
</organism>
<dbReference type="EC" id="3.2.1.196" evidence="5"/>
<dbReference type="InterPro" id="IPR013783">
    <property type="entry name" value="Ig-like_fold"/>
</dbReference>
<gene>
    <name evidence="5" type="primary">glgX</name>
    <name evidence="5" type="ORF">ACH3VR_02165</name>
</gene>
<name>A0ABW7Q2X9_9MICO</name>
<protein>
    <submittedName>
        <fullName evidence="5">Glycogen debranching protein GlgX</fullName>
        <ecNumber evidence="5">3.2.1.196</ecNumber>
    </submittedName>
</protein>
<dbReference type="SUPFAM" id="SSF81296">
    <property type="entry name" value="E set domains"/>
    <property type="match status" value="1"/>
</dbReference>
<dbReference type="InterPro" id="IPR006047">
    <property type="entry name" value="GH13_cat_dom"/>
</dbReference>
<dbReference type="InterPro" id="IPR017853">
    <property type="entry name" value="GH"/>
</dbReference>
<keyword evidence="3 5" id="KW-0326">Glycosidase</keyword>
<keyword evidence="6" id="KW-1185">Reference proteome</keyword>
<accession>A0ABW7Q2X9</accession>
<dbReference type="PANTHER" id="PTHR43002">
    <property type="entry name" value="GLYCOGEN DEBRANCHING ENZYME"/>
    <property type="match status" value="1"/>
</dbReference>
<keyword evidence="2 5" id="KW-0378">Hydrolase</keyword>